<reference evidence="2" key="1">
    <citation type="journal article" date="2019" name="Int. J. Syst. Evol. Microbiol.">
        <title>The Global Catalogue of Microorganisms (GCM) 10K type strain sequencing project: providing services to taxonomists for standard genome sequencing and annotation.</title>
        <authorList>
            <consortium name="The Broad Institute Genomics Platform"/>
            <consortium name="The Broad Institute Genome Sequencing Center for Infectious Disease"/>
            <person name="Wu L."/>
            <person name="Ma J."/>
        </authorList>
    </citation>
    <scope>NUCLEOTIDE SEQUENCE [LARGE SCALE GENOMIC DNA]</scope>
    <source>
        <strain evidence="2">JCM 18081</strain>
    </source>
</reference>
<dbReference type="EMBL" id="BAABIG010000033">
    <property type="protein sequence ID" value="GAA4803239.1"/>
    <property type="molecule type" value="Genomic_DNA"/>
</dbReference>
<protein>
    <submittedName>
        <fullName evidence="1">Uncharacterized protein</fullName>
    </submittedName>
</protein>
<organism evidence="1 2">
    <name type="scientific">Streptomyces ziwulingensis</name>
    <dbReference type="NCBI Taxonomy" id="1045501"/>
    <lineage>
        <taxon>Bacteria</taxon>
        <taxon>Bacillati</taxon>
        <taxon>Actinomycetota</taxon>
        <taxon>Actinomycetes</taxon>
        <taxon>Kitasatosporales</taxon>
        <taxon>Streptomycetaceae</taxon>
        <taxon>Streptomyces</taxon>
    </lineage>
</organism>
<name>A0ABP9C5C2_9ACTN</name>
<accession>A0ABP9C5C2</accession>
<comment type="caution">
    <text evidence="1">The sequence shown here is derived from an EMBL/GenBank/DDBJ whole genome shotgun (WGS) entry which is preliminary data.</text>
</comment>
<gene>
    <name evidence="1" type="ORF">GCM10023220_35550</name>
</gene>
<proteinExistence type="predicted"/>
<evidence type="ECO:0000313" key="2">
    <source>
        <dbReference type="Proteomes" id="UP001501265"/>
    </source>
</evidence>
<keyword evidence="2" id="KW-1185">Reference proteome</keyword>
<sequence>MTTAAQRASRMKRLEQAARTCFAGEPCPGCCEGITAVDHHQAVPVVFTELERITADPERGRGEGVAQARAG</sequence>
<dbReference type="Proteomes" id="UP001501265">
    <property type="component" value="Unassembled WGS sequence"/>
</dbReference>
<evidence type="ECO:0000313" key="1">
    <source>
        <dbReference type="EMBL" id="GAA4803239.1"/>
    </source>
</evidence>
<dbReference type="RefSeq" id="WP_345620705.1">
    <property type="nucleotide sequence ID" value="NZ_BAABIG010000033.1"/>
</dbReference>